<keyword evidence="4" id="KW-0119">Carbohydrate metabolism</keyword>
<keyword evidence="5 7" id="KW-0326">Glycosidase</keyword>
<proteinExistence type="inferred from homology"/>
<dbReference type="RefSeq" id="XP_056518972.1">
    <property type="nucleotide sequence ID" value="XM_056669142.1"/>
</dbReference>
<evidence type="ECO:0000256" key="2">
    <source>
        <dbReference type="ARBA" id="ARBA00022729"/>
    </source>
</evidence>
<evidence type="ECO:0000256" key="1">
    <source>
        <dbReference type="ARBA" id="ARBA00009865"/>
    </source>
</evidence>
<evidence type="ECO:0000256" key="7">
    <source>
        <dbReference type="RuleBase" id="RU361187"/>
    </source>
</evidence>
<organism evidence="9 10">
    <name type="scientific">Penicillium bovifimosum</name>
    <dbReference type="NCBI Taxonomy" id="126998"/>
    <lineage>
        <taxon>Eukaryota</taxon>
        <taxon>Fungi</taxon>
        <taxon>Dikarya</taxon>
        <taxon>Ascomycota</taxon>
        <taxon>Pezizomycotina</taxon>
        <taxon>Eurotiomycetes</taxon>
        <taxon>Eurotiomycetidae</taxon>
        <taxon>Eurotiales</taxon>
        <taxon>Aspergillaceae</taxon>
        <taxon>Penicillium</taxon>
    </lineage>
</organism>
<accession>A0A9W9GN76</accession>
<keyword evidence="2" id="KW-0732">Signal</keyword>
<evidence type="ECO:0000256" key="5">
    <source>
        <dbReference type="ARBA" id="ARBA00023295"/>
    </source>
</evidence>
<comment type="caution">
    <text evidence="9">The sequence shown here is derived from an EMBL/GenBank/DDBJ whole genome shotgun (WGS) entry which is preliminary data.</text>
</comment>
<dbReference type="InterPro" id="IPR006710">
    <property type="entry name" value="Glyco_hydro_43"/>
</dbReference>
<evidence type="ECO:0000256" key="4">
    <source>
        <dbReference type="ARBA" id="ARBA00023277"/>
    </source>
</evidence>
<sequence length="340" mass="38132">MSKPLVSHIYTADPSAHVFNNKLYIYPSHDRETDIAFNDNGDQYDMADYHVLSMDKIDGPVTDHGIALRDKDVPWVSKQMWAPDAATKNGKFYLFFPARDHSGIFRIGVAVSDKPEGPFTPEENYIQGSYSIDPAVFVDEQAGGEAYLAGLRGEDVDGKGVDADESGPDGKKKRLVFDESKSGPQEPSGEGVPALCPRVAQLSDDMLSLQTSVKEVKILAPETGELLLADDHERRFFEAPWLHRYKGTYYFSYSTGDTHFLAYATGSSPWGPFTYRGRILDPVLGWTTHHSIVEFQGKWYLFYHDCELSEGVDHLRSVKVREIVYDDEGAIHLAEEQKPL</sequence>
<name>A0A9W9GN76_9EURO</name>
<evidence type="ECO:0000256" key="6">
    <source>
        <dbReference type="PIRSR" id="PIRSR606710-2"/>
    </source>
</evidence>
<dbReference type="OrthoDB" id="5211809at2759"/>
<dbReference type="GO" id="GO:0004553">
    <property type="term" value="F:hydrolase activity, hydrolyzing O-glycosyl compounds"/>
    <property type="evidence" value="ECO:0007669"/>
    <property type="project" value="InterPro"/>
</dbReference>
<dbReference type="AlphaFoldDB" id="A0A9W9GN76"/>
<dbReference type="PANTHER" id="PTHR43772">
    <property type="entry name" value="ENDO-1,4-BETA-XYLANASE"/>
    <property type="match status" value="1"/>
</dbReference>
<feature type="region of interest" description="Disordered" evidence="8">
    <location>
        <begin position="157"/>
        <end position="194"/>
    </location>
</feature>
<dbReference type="GeneID" id="81408312"/>
<evidence type="ECO:0000256" key="3">
    <source>
        <dbReference type="ARBA" id="ARBA00022801"/>
    </source>
</evidence>
<reference evidence="9" key="1">
    <citation type="submission" date="2022-11" db="EMBL/GenBank/DDBJ databases">
        <authorList>
            <person name="Petersen C."/>
        </authorList>
    </citation>
    <scope>NUCLEOTIDE SEQUENCE</scope>
    <source>
        <strain evidence="9">IBT 22155</strain>
    </source>
</reference>
<dbReference type="Pfam" id="PF04616">
    <property type="entry name" value="Glyco_hydro_43"/>
    <property type="match status" value="2"/>
</dbReference>
<reference evidence="9" key="2">
    <citation type="journal article" date="2023" name="IMA Fungus">
        <title>Comparative genomic study of the Penicillium genus elucidates a diverse pangenome and 15 lateral gene transfer events.</title>
        <authorList>
            <person name="Petersen C."/>
            <person name="Sorensen T."/>
            <person name="Nielsen M.R."/>
            <person name="Sondergaard T.E."/>
            <person name="Sorensen J.L."/>
            <person name="Fitzpatrick D.A."/>
            <person name="Frisvad J.C."/>
            <person name="Nielsen K.L."/>
        </authorList>
    </citation>
    <scope>NUCLEOTIDE SEQUENCE</scope>
    <source>
        <strain evidence="9">IBT 22155</strain>
    </source>
</reference>
<dbReference type="InterPro" id="IPR052176">
    <property type="entry name" value="Glycosyl_Hydrlase_43_Enz"/>
</dbReference>
<evidence type="ECO:0000313" key="9">
    <source>
        <dbReference type="EMBL" id="KAJ5124573.1"/>
    </source>
</evidence>
<dbReference type="SUPFAM" id="SSF75005">
    <property type="entry name" value="Arabinanase/levansucrase/invertase"/>
    <property type="match status" value="1"/>
</dbReference>
<dbReference type="GO" id="GO:0005975">
    <property type="term" value="P:carbohydrate metabolic process"/>
    <property type="evidence" value="ECO:0007669"/>
    <property type="project" value="InterPro"/>
</dbReference>
<feature type="site" description="Important for catalytic activity, responsible for pKa modulation of the active site Glu and correct orientation of both the proton donor and substrate" evidence="6">
    <location>
        <position position="133"/>
    </location>
</feature>
<dbReference type="InterPro" id="IPR023296">
    <property type="entry name" value="Glyco_hydro_beta-prop_sf"/>
</dbReference>
<gene>
    <name evidence="9" type="ORF">N7515_008398</name>
</gene>
<dbReference type="Proteomes" id="UP001149079">
    <property type="component" value="Unassembled WGS sequence"/>
</dbReference>
<protein>
    <submittedName>
        <fullName evidence="9">Glycoside hydrolase family 43</fullName>
    </submittedName>
</protein>
<dbReference type="PANTHER" id="PTHR43772:SF2">
    <property type="entry name" value="PUTATIVE (AFU_ORTHOLOGUE AFUA_2G04480)-RELATED"/>
    <property type="match status" value="1"/>
</dbReference>
<dbReference type="CDD" id="cd18619">
    <property type="entry name" value="GH43_CoXyl43_like"/>
    <property type="match status" value="1"/>
</dbReference>
<comment type="similarity">
    <text evidence="1 7">Belongs to the glycosyl hydrolase 43 family.</text>
</comment>
<keyword evidence="3 7" id="KW-0378">Hydrolase</keyword>
<dbReference type="EMBL" id="JAPQKL010000006">
    <property type="protein sequence ID" value="KAJ5124573.1"/>
    <property type="molecule type" value="Genomic_DNA"/>
</dbReference>
<evidence type="ECO:0000256" key="8">
    <source>
        <dbReference type="SAM" id="MobiDB-lite"/>
    </source>
</evidence>
<keyword evidence="10" id="KW-1185">Reference proteome</keyword>
<evidence type="ECO:0000313" key="10">
    <source>
        <dbReference type="Proteomes" id="UP001149079"/>
    </source>
</evidence>
<dbReference type="Gene3D" id="2.115.10.20">
    <property type="entry name" value="Glycosyl hydrolase domain, family 43"/>
    <property type="match status" value="1"/>
</dbReference>